<dbReference type="InterPro" id="IPR038765">
    <property type="entry name" value="Papain-like_cys_pep_sf"/>
</dbReference>
<feature type="compositionally biased region" description="Low complexity" evidence="7">
    <location>
        <begin position="199"/>
        <end position="212"/>
    </location>
</feature>
<evidence type="ECO:0000256" key="3">
    <source>
        <dbReference type="ARBA" id="ARBA00022729"/>
    </source>
</evidence>
<dbReference type="PANTHER" id="PTHR47053:SF1">
    <property type="entry name" value="MUREIN DD-ENDOPEPTIDASE MEPH-RELATED"/>
    <property type="match status" value="1"/>
</dbReference>
<proteinExistence type="inferred from homology"/>
<organism evidence="11 12">
    <name type="scientific">Salinicoccus jeotgali</name>
    <dbReference type="NCBI Taxonomy" id="381634"/>
    <lineage>
        <taxon>Bacteria</taxon>
        <taxon>Bacillati</taxon>
        <taxon>Bacillota</taxon>
        <taxon>Bacilli</taxon>
        <taxon>Bacillales</taxon>
        <taxon>Staphylococcaceae</taxon>
        <taxon>Salinicoccus</taxon>
    </lineage>
</organism>
<dbReference type="InterPro" id="IPR051202">
    <property type="entry name" value="Peptidase_C40"/>
</dbReference>
<reference evidence="12" key="1">
    <citation type="journal article" date="2019" name="Int. J. Syst. Evol. Microbiol.">
        <title>The Global Catalogue of Microorganisms (GCM) 10K type strain sequencing project: providing services to taxonomists for standard genome sequencing and annotation.</title>
        <authorList>
            <consortium name="The Broad Institute Genomics Platform"/>
            <consortium name="The Broad Institute Genome Sequencing Center for Infectious Disease"/>
            <person name="Wu L."/>
            <person name="Ma J."/>
        </authorList>
    </citation>
    <scope>NUCLEOTIDE SEQUENCE [LARGE SCALE GENOMIC DNA]</scope>
    <source>
        <strain evidence="12">JCM 16981</strain>
    </source>
</reference>
<dbReference type="InterPro" id="IPR036779">
    <property type="entry name" value="LysM_dom_sf"/>
</dbReference>
<dbReference type="PROSITE" id="PS51935">
    <property type="entry name" value="NLPC_P60"/>
    <property type="match status" value="1"/>
</dbReference>
<evidence type="ECO:0000256" key="5">
    <source>
        <dbReference type="ARBA" id="ARBA00022801"/>
    </source>
</evidence>
<feature type="chain" id="PRO_5045670910" description="Peptidoglycan endopeptidase" evidence="8">
    <location>
        <begin position="25"/>
        <end position="405"/>
    </location>
</feature>
<evidence type="ECO:0000256" key="7">
    <source>
        <dbReference type="SAM" id="MobiDB-lite"/>
    </source>
</evidence>
<evidence type="ECO:0000259" key="9">
    <source>
        <dbReference type="PROSITE" id="PS51782"/>
    </source>
</evidence>
<evidence type="ECO:0000256" key="1">
    <source>
        <dbReference type="ARBA" id="ARBA00007074"/>
    </source>
</evidence>
<dbReference type="Gene3D" id="3.10.350.10">
    <property type="entry name" value="LysM domain"/>
    <property type="match status" value="2"/>
</dbReference>
<keyword evidence="2" id="KW-0645">Protease</keyword>
<comment type="caution">
    <text evidence="11">The sequence shown here is derived from an EMBL/GenBank/DDBJ whole genome shotgun (WGS) entry which is preliminary data.</text>
</comment>
<keyword evidence="3 8" id="KW-0732">Signal</keyword>
<keyword evidence="4" id="KW-0677">Repeat</keyword>
<evidence type="ECO:0000259" key="10">
    <source>
        <dbReference type="PROSITE" id="PS51935"/>
    </source>
</evidence>
<dbReference type="Proteomes" id="UP001500920">
    <property type="component" value="Unassembled WGS sequence"/>
</dbReference>
<evidence type="ECO:0000313" key="12">
    <source>
        <dbReference type="Proteomes" id="UP001500920"/>
    </source>
</evidence>
<feature type="domain" description="LysM" evidence="9">
    <location>
        <begin position="83"/>
        <end position="126"/>
    </location>
</feature>
<dbReference type="Pfam" id="PF00877">
    <property type="entry name" value="NLPC_P60"/>
    <property type="match status" value="1"/>
</dbReference>
<dbReference type="PANTHER" id="PTHR47053">
    <property type="entry name" value="MUREIN DD-ENDOPEPTIDASE MEPH-RELATED"/>
    <property type="match status" value="1"/>
</dbReference>
<evidence type="ECO:0000256" key="4">
    <source>
        <dbReference type="ARBA" id="ARBA00022737"/>
    </source>
</evidence>
<dbReference type="CDD" id="cd00118">
    <property type="entry name" value="LysM"/>
    <property type="match status" value="2"/>
</dbReference>
<dbReference type="SMART" id="SM00257">
    <property type="entry name" value="LysM"/>
    <property type="match status" value="2"/>
</dbReference>
<dbReference type="InterPro" id="IPR018392">
    <property type="entry name" value="LysM"/>
</dbReference>
<feature type="signal peptide" evidence="8">
    <location>
        <begin position="1"/>
        <end position="24"/>
    </location>
</feature>
<dbReference type="PROSITE" id="PS51782">
    <property type="entry name" value="LYSM"/>
    <property type="match status" value="2"/>
</dbReference>
<comment type="similarity">
    <text evidence="1">Belongs to the peptidase C40 family.</text>
</comment>
<feature type="domain" description="NlpC/P60" evidence="10">
    <location>
        <begin position="290"/>
        <end position="405"/>
    </location>
</feature>
<dbReference type="Gene3D" id="3.90.1720.10">
    <property type="entry name" value="endopeptidase domain like (from Nostoc punctiforme)"/>
    <property type="match status" value="1"/>
</dbReference>
<dbReference type="SUPFAM" id="SSF54001">
    <property type="entry name" value="Cysteine proteinases"/>
    <property type="match status" value="1"/>
</dbReference>
<evidence type="ECO:0000256" key="2">
    <source>
        <dbReference type="ARBA" id="ARBA00022670"/>
    </source>
</evidence>
<dbReference type="SUPFAM" id="SSF54106">
    <property type="entry name" value="LysM domain"/>
    <property type="match status" value="2"/>
</dbReference>
<dbReference type="InterPro" id="IPR000064">
    <property type="entry name" value="NLP_P60_dom"/>
</dbReference>
<evidence type="ECO:0000256" key="8">
    <source>
        <dbReference type="SAM" id="SignalP"/>
    </source>
</evidence>
<feature type="region of interest" description="Disordered" evidence="7">
    <location>
        <begin position="168"/>
        <end position="289"/>
    </location>
</feature>
<dbReference type="EMBL" id="BAABCK010000070">
    <property type="protein sequence ID" value="GAA3733870.1"/>
    <property type="molecule type" value="Genomic_DNA"/>
</dbReference>
<feature type="compositionally biased region" description="Basic and acidic residues" evidence="7">
    <location>
        <begin position="234"/>
        <end position="245"/>
    </location>
</feature>
<protein>
    <recommendedName>
        <fullName evidence="13">Peptidoglycan endopeptidase</fullName>
    </recommendedName>
</protein>
<accession>A0ABP7F9N3</accession>
<evidence type="ECO:0000313" key="11">
    <source>
        <dbReference type="EMBL" id="GAA3733870.1"/>
    </source>
</evidence>
<feature type="compositionally biased region" description="Basic and acidic residues" evidence="7">
    <location>
        <begin position="253"/>
        <end position="283"/>
    </location>
</feature>
<evidence type="ECO:0008006" key="13">
    <source>
        <dbReference type="Google" id="ProtNLM"/>
    </source>
</evidence>
<sequence length="405" mass="42775">MKKTLLSVATVTALTGVASSNISAADYTVESGDTLWGLATEHGTTVSALKEVNGLSSDLIIEGEQLSLDEEEEVKKTETADDGTYVIQPGDTLFKIGQKFNVEYQQIMEWNNLSSDLIFAGKTLIVSGNAAPVVEEQTEVVEAAPVVEEQTEVVEDTPVVEEQTEVVEAAPAVEETVENQTSSAVAQAEADRAAEQAEAEQAAAEQRAAEQAEAAEAETVEQPSAPAAQQNNDRAAEQAEADRVAEQAAAEQRAAEQAEAERQQRIEQREAEQAKAQKQEAEKAQSQQVSNVGGNAASVAHSVAAGKSYVYGANTSTAVDCSALSQQFMKAFKGVNLPRTAAGQMAAGTQVSNPQPGDLVFFNGGSHVGIYIGNGQMVDALNPSEGVGQRSVSYVHGSIDGYFRY</sequence>
<evidence type="ECO:0000256" key="6">
    <source>
        <dbReference type="ARBA" id="ARBA00022807"/>
    </source>
</evidence>
<feature type="domain" description="LysM" evidence="9">
    <location>
        <begin position="25"/>
        <end position="68"/>
    </location>
</feature>
<keyword evidence="5" id="KW-0378">Hydrolase</keyword>
<keyword evidence="12" id="KW-1185">Reference proteome</keyword>
<dbReference type="Pfam" id="PF01476">
    <property type="entry name" value="LysM"/>
    <property type="match status" value="2"/>
</dbReference>
<gene>
    <name evidence="11" type="ORF">GCM10022378_22590</name>
</gene>
<keyword evidence="6" id="KW-0788">Thiol protease</keyword>
<name>A0ABP7F9N3_9STAP</name>
<dbReference type="RefSeq" id="WP_344704504.1">
    <property type="nucleotide sequence ID" value="NZ_BAABCK010000070.1"/>
</dbReference>